<dbReference type="InterPro" id="IPR027417">
    <property type="entry name" value="P-loop_NTPase"/>
</dbReference>
<evidence type="ECO:0000313" key="2">
    <source>
        <dbReference type="Proteomes" id="UP001302249"/>
    </source>
</evidence>
<evidence type="ECO:0000313" key="1">
    <source>
        <dbReference type="EMBL" id="WNO52431.1"/>
    </source>
</evidence>
<accession>A0ABZ0B4W6</accession>
<gene>
    <name evidence="1" type="ORF">RPR59_08035</name>
</gene>
<dbReference type="SUPFAM" id="SSF52540">
    <property type="entry name" value="P-loop containing nucleoside triphosphate hydrolases"/>
    <property type="match status" value="1"/>
</dbReference>
<reference evidence="1 2" key="1">
    <citation type="submission" date="2023-09" db="EMBL/GenBank/DDBJ databases">
        <authorList>
            <person name="Rey-Velasco X."/>
        </authorList>
    </citation>
    <scope>NUCLEOTIDE SEQUENCE [LARGE SCALE GENOMIC DNA]</scope>
    <source>
        <strain evidence="1 2">W311</strain>
    </source>
</reference>
<proteinExistence type="predicted"/>
<dbReference type="InterPro" id="IPR017026">
    <property type="entry name" value="ImuA"/>
</dbReference>
<sequence>MSKALSSLREAIGAIEGTGIAGHPALQFGIDPIDAGLADRGLRIDALHEVAGAGPNYGDDAAASLFLAGIAARNAGSVLWIVRRRDLFAPGLYQAGLAPERLIHAEARDDAELLAIMEDALRHRGLGAVVGEPKRAGMTATRRLQLAAEGGRTLALMLRRPSRAGDDPFAQPSAAATRWRVGCLPSEPLPVAGIGRARWRLELVRQRGGAPFAIDVEACDETGRCALAAELVDRPDRAGRADARAVG</sequence>
<protein>
    <submittedName>
        <fullName evidence="1">Protein ImuA</fullName>
    </submittedName>
</protein>
<dbReference type="Gene3D" id="3.40.50.300">
    <property type="entry name" value="P-loop containing nucleotide triphosphate hydrolases"/>
    <property type="match status" value="1"/>
</dbReference>
<dbReference type="PIRSF" id="PIRSF034285">
    <property type="entry name" value="UCP034285"/>
    <property type="match status" value="1"/>
</dbReference>
<organism evidence="1 2">
    <name type="scientific">Stakelama saccharophila</name>
    <dbReference type="NCBI Taxonomy" id="3075605"/>
    <lineage>
        <taxon>Bacteria</taxon>
        <taxon>Pseudomonadati</taxon>
        <taxon>Pseudomonadota</taxon>
        <taxon>Alphaproteobacteria</taxon>
        <taxon>Sphingomonadales</taxon>
        <taxon>Sphingomonadaceae</taxon>
        <taxon>Stakelama</taxon>
    </lineage>
</organism>
<name>A0ABZ0B4W6_9SPHN</name>
<dbReference type="RefSeq" id="WP_313912867.1">
    <property type="nucleotide sequence ID" value="NZ_CP135076.1"/>
</dbReference>
<dbReference type="Proteomes" id="UP001302249">
    <property type="component" value="Chromosome"/>
</dbReference>
<dbReference type="EMBL" id="CP135076">
    <property type="protein sequence ID" value="WNO52431.1"/>
    <property type="molecule type" value="Genomic_DNA"/>
</dbReference>
<keyword evidence="2" id="KW-1185">Reference proteome</keyword>